<evidence type="ECO:0000313" key="5">
    <source>
        <dbReference type="Proteomes" id="UP000185744"/>
    </source>
</evidence>
<reference evidence="4" key="1">
    <citation type="submission" date="2016-12" db="EMBL/GenBank/DDBJ databases">
        <title>Discovery of methanogenic haloarchaea.</title>
        <authorList>
            <person name="Sorokin D.Y."/>
            <person name="Makarova K.S."/>
            <person name="Abbas B."/>
            <person name="Ferrer M."/>
            <person name="Golyshin P.N."/>
        </authorList>
    </citation>
    <scope>NUCLEOTIDE SEQUENCE [LARGE SCALE GENOMIC DNA]</scope>
    <source>
        <strain evidence="4">HMET1</strain>
    </source>
</reference>
<dbReference type="Proteomes" id="UP000185744">
    <property type="component" value="Unassembled WGS sequence"/>
</dbReference>
<comment type="similarity">
    <text evidence="1 2">Belongs to the small heat shock protein (HSP20) family.</text>
</comment>
<keyword evidence="5" id="KW-1185">Reference proteome</keyword>
<organism evidence="4 5">
    <name type="scientific">Methanohalarchaeum thermophilum</name>
    <dbReference type="NCBI Taxonomy" id="1903181"/>
    <lineage>
        <taxon>Archaea</taxon>
        <taxon>Methanobacteriati</taxon>
        <taxon>Methanobacteriota</taxon>
        <taxon>Methanonatronarchaeia</taxon>
        <taxon>Methanonatronarchaeales</taxon>
        <taxon>Methanonatronarchaeaceae</taxon>
        <taxon>Candidatus Methanohalarchaeum</taxon>
    </lineage>
</organism>
<dbReference type="SUPFAM" id="SSF49764">
    <property type="entry name" value="HSP20-like chaperones"/>
    <property type="match status" value="1"/>
</dbReference>
<dbReference type="Gene3D" id="2.60.40.790">
    <property type="match status" value="1"/>
</dbReference>
<evidence type="ECO:0000259" key="3">
    <source>
        <dbReference type="PROSITE" id="PS01031"/>
    </source>
</evidence>
<dbReference type="InterPro" id="IPR008978">
    <property type="entry name" value="HSP20-like_chaperone"/>
</dbReference>
<proteinExistence type="inferred from homology"/>
<evidence type="ECO:0000256" key="1">
    <source>
        <dbReference type="PROSITE-ProRule" id="PRU00285"/>
    </source>
</evidence>
<dbReference type="Pfam" id="PF00011">
    <property type="entry name" value="HSP20"/>
    <property type="match status" value="1"/>
</dbReference>
<dbReference type="CDD" id="cd06464">
    <property type="entry name" value="ACD_sHsps-like"/>
    <property type="match status" value="1"/>
</dbReference>
<dbReference type="AlphaFoldDB" id="A0A1Q6DUK6"/>
<accession>A0A1Q6DUK6</accession>
<feature type="domain" description="SHSP" evidence="3">
    <location>
        <begin position="43"/>
        <end position="129"/>
    </location>
</feature>
<dbReference type="EMBL" id="MSDW01000001">
    <property type="protein sequence ID" value="OKY77992.1"/>
    <property type="molecule type" value="Genomic_DNA"/>
</dbReference>
<dbReference type="InParanoid" id="A0A1Q6DUK6"/>
<evidence type="ECO:0000313" key="4">
    <source>
        <dbReference type="EMBL" id="OKY77992.1"/>
    </source>
</evidence>
<dbReference type="STRING" id="1903181.BTN85_0470"/>
<evidence type="ECO:0000256" key="2">
    <source>
        <dbReference type="RuleBase" id="RU003616"/>
    </source>
</evidence>
<protein>
    <submittedName>
        <fullName evidence="4">Molecular chaperone HSP20 family, IbpA</fullName>
    </submittedName>
</protein>
<dbReference type="InterPro" id="IPR002068">
    <property type="entry name" value="A-crystallin/Hsp20_dom"/>
</dbReference>
<gene>
    <name evidence="4" type="ORF">BTN85_0470</name>
</gene>
<dbReference type="PROSITE" id="PS01031">
    <property type="entry name" value="SHSP"/>
    <property type="match status" value="1"/>
</dbReference>
<comment type="caution">
    <text evidence="4">The sequence shown here is derived from an EMBL/GenBank/DDBJ whole genome shotgun (WGS) entry which is preliminary data.</text>
</comment>
<sequence>MSDWLSDTITKIFNKFDRTYREAKKKFREGYVQSLKDSNWKEMDIEKGEKPFVDVFIKNDKVKVIAELPGAEEKDIKLGILEENVLHISAQSSRGEYSTQVKLPSSIKRDKVFKEYKNGVLTITLEIRK</sequence>
<name>A0A1Q6DUK6_METT1</name>